<sequence>MHMAQCLLTVCKRPPHSKRLHVLGAVPVRQHCIPLYQGVGGYVMFSFRCKDNFLDKRERERKRKRKRERERVL</sequence>
<organism evidence="1 2">
    <name type="scientific">Canavalia gladiata</name>
    <name type="common">Sword bean</name>
    <name type="synonym">Dolichos gladiatus</name>
    <dbReference type="NCBI Taxonomy" id="3824"/>
    <lineage>
        <taxon>Eukaryota</taxon>
        <taxon>Viridiplantae</taxon>
        <taxon>Streptophyta</taxon>
        <taxon>Embryophyta</taxon>
        <taxon>Tracheophyta</taxon>
        <taxon>Spermatophyta</taxon>
        <taxon>Magnoliopsida</taxon>
        <taxon>eudicotyledons</taxon>
        <taxon>Gunneridae</taxon>
        <taxon>Pentapetalae</taxon>
        <taxon>rosids</taxon>
        <taxon>fabids</taxon>
        <taxon>Fabales</taxon>
        <taxon>Fabaceae</taxon>
        <taxon>Papilionoideae</taxon>
        <taxon>50 kb inversion clade</taxon>
        <taxon>NPAAA clade</taxon>
        <taxon>indigoferoid/millettioid clade</taxon>
        <taxon>Phaseoleae</taxon>
        <taxon>Canavalia</taxon>
    </lineage>
</organism>
<dbReference type="Proteomes" id="UP001367508">
    <property type="component" value="Unassembled WGS sequence"/>
</dbReference>
<comment type="caution">
    <text evidence="1">The sequence shown here is derived from an EMBL/GenBank/DDBJ whole genome shotgun (WGS) entry which is preliminary data.</text>
</comment>
<evidence type="ECO:0000313" key="1">
    <source>
        <dbReference type="EMBL" id="KAK7337897.1"/>
    </source>
</evidence>
<gene>
    <name evidence="1" type="ORF">VNO77_18487</name>
</gene>
<protein>
    <submittedName>
        <fullName evidence="1">Uncharacterized protein</fullName>
    </submittedName>
</protein>
<dbReference type="EMBL" id="JAYMYQ010000004">
    <property type="protein sequence ID" value="KAK7337897.1"/>
    <property type="molecule type" value="Genomic_DNA"/>
</dbReference>
<evidence type="ECO:0000313" key="2">
    <source>
        <dbReference type="Proteomes" id="UP001367508"/>
    </source>
</evidence>
<dbReference type="AlphaFoldDB" id="A0AAN9LPT8"/>
<keyword evidence="2" id="KW-1185">Reference proteome</keyword>
<name>A0AAN9LPT8_CANGL</name>
<accession>A0AAN9LPT8</accession>
<proteinExistence type="predicted"/>
<reference evidence="1 2" key="1">
    <citation type="submission" date="2024-01" db="EMBL/GenBank/DDBJ databases">
        <title>The genomes of 5 underutilized Papilionoideae crops provide insights into root nodulation and disease resistanc.</title>
        <authorList>
            <person name="Jiang F."/>
        </authorList>
    </citation>
    <scope>NUCLEOTIDE SEQUENCE [LARGE SCALE GENOMIC DNA]</scope>
    <source>
        <strain evidence="1">LVBAO_FW01</strain>
        <tissue evidence="1">Leaves</tissue>
    </source>
</reference>